<dbReference type="STRING" id="246404.A0A507DCG4"/>
<evidence type="ECO:0000259" key="6">
    <source>
        <dbReference type="SMART" id="SM00822"/>
    </source>
</evidence>
<dbReference type="Gene3D" id="3.40.50.720">
    <property type="entry name" value="NAD(P)-binding Rossmann-like Domain"/>
    <property type="match status" value="1"/>
</dbReference>
<keyword evidence="8" id="KW-1185">Reference proteome</keyword>
<dbReference type="OrthoDB" id="6251714at2759"/>
<gene>
    <name evidence="7" type="ORF">CcCBS67573_g10200</name>
</gene>
<dbReference type="Proteomes" id="UP000320333">
    <property type="component" value="Unassembled WGS sequence"/>
</dbReference>
<dbReference type="PRINTS" id="PR00081">
    <property type="entry name" value="GDHRDH"/>
</dbReference>
<dbReference type="InterPro" id="IPR057326">
    <property type="entry name" value="KR_dom"/>
</dbReference>
<feature type="region of interest" description="Disordered" evidence="5">
    <location>
        <begin position="267"/>
        <end position="306"/>
    </location>
</feature>
<dbReference type="Pfam" id="PF00106">
    <property type="entry name" value="adh_short"/>
    <property type="match status" value="1"/>
</dbReference>
<dbReference type="PANTHER" id="PTHR42901">
    <property type="entry name" value="ALCOHOL DEHYDROGENASE"/>
    <property type="match status" value="1"/>
</dbReference>
<evidence type="ECO:0000313" key="8">
    <source>
        <dbReference type="Proteomes" id="UP000320333"/>
    </source>
</evidence>
<comment type="caution">
    <text evidence="7">The sequence shown here is derived from an EMBL/GenBank/DDBJ whole genome shotgun (WGS) entry which is preliminary data.</text>
</comment>
<feature type="compositionally biased region" description="Acidic residues" evidence="5">
    <location>
        <begin position="277"/>
        <end position="286"/>
    </location>
</feature>
<accession>A0A507DCG4</accession>
<feature type="domain" description="Ketoreductase" evidence="6">
    <location>
        <begin position="8"/>
        <end position="196"/>
    </location>
</feature>
<dbReference type="PANTHER" id="PTHR42901:SF1">
    <property type="entry name" value="ALCOHOL DEHYDROGENASE"/>
    <property type="match status" value="1"/>
</dbReference>
<keyword evidence="3" id="KW-0560">Oxidoreductase</keyword>
<comment type="similarity">
    <text evidence="1 4">Belongs to the short-chain dehydrogenases/reductases (SDR) family.</text>
</comment>
<dbReference type="SMART" id="SM00822">
    <property type="entry name" value="PKS_KR"/>
    <property type="match status" value="1"/>
</dbReference>
<evidence type="ECO:0000256" key="5">
    <source>
        <dbReference type="SAM" id="MobiDB-lite"/>
    </source>
</evidence>
<dbReference type="InterPro" id="IPR036291">
    <property type="entry name" value="NAD(P)-bd_dom_sf"/>
</dbReference>
<evidence type="ECO:0000256" key="4">
    <source>
        <dbReference type="RuleBase" id="RU000363"/>
    </source>
</evidence>
<proteinExistence type="inferred from homology"/>
<feature type="non-terminal residue" evidence="7">
    <location>
        <position position="353"/>
    </location>
</feature>
<evidence type="ECO:0000256" key="3">
    <source>
        <dbReference type="ARBA" id="ARBA00023002"/>
    </source>
</evidence>
<dbReference type="EMBL" id="QEAP01001255">
    <property type="protein sequence ID" value="TPX48518.1"/>
    <property type="molecule type" value="Genomic_DNA"/>
</dbReference>
<sequence>MFKRLSGKTALITGASAGIGRATAFEFASSNNEMKLVLTGRRADRLAEVKRELLALHSGISVHTIEMDVRDRAKVFESIDALPEAFKNISILVNNAGLVQGMDTIETVPVSAYDTMFDTNVKGLLNVTQAVLPGMKERNEGYVINVSSIAGTQVYPGGGIYCASKHAVDAITRTLRLELVSTKINVTSIDPGMVETEFSVVRFYGDKEKADAVYKGIQPLEGKDIAELIVFTASRRPHVNIANMLVLPTNQAAVHMVHRDSMVITSTTPLLGHSEREDSENEIETDTDTHTQHDSSTNNESDSRSSSAGFMQYLLPRMRYYVPVTGWLPVYKRECIVDDAVAGLSVACLLIPQ</sequence>
<feature type="compositionally biased region" description="Low complexity" evidence="5">
    <location>
        <begin position="294"/>
        <end position="306"/>
    </location>
</feature>
<dbReference type="AlphaFoldDB" id="A0A507DCG4"/>
<dbReference type="PRINTS" id="PR00080">
    <property type="entry name" value="SDRFAMILY"/>
</dbReference>
<reference evidence="7 8" key="1">
    <citation type="journal article" date="2019" name="Sci. Rep.">
        <title>Comparative genomics of chytrid fungi reveal insights into the obligate biotrophic and pathogenic lifestyle of Synchytrium endobioticum.</title>
        <authorList>
            <person name="van de Vossenberg B.T.L.H."/>
            <person name="Warris S."/>
            <person name="Nguyen H.D.T."/>
            <person name="van Gent-Pelzer M.P.E."/>
            <person name="Joly D.L."/>
            <person name="van de Geest H.C."/>
            <person name="Bonants P.J.M."/>
            <person name="Smith D.S."/>
            <person name="Levesque C.A."/>
            <person name="van der Lee T.A.J."/>
        </authorList>
    </citation>
    <scope>NUCLEOTIDE SEQUENCE [LARGE SCALE GENOMIC DNA]</scope>
    <source>
        <strain evidence="7 8">CBS 675.73</strain>
    </source>
</reference>
<evidence type="ECO:0000256" key="2">
    <source>
        <dbReference type="ARBA" id="ARBA00022857"/>
    </source>
</evidence>
<name>A0A507DCG4_9FUNG</name>
<protein>
    <recommendedName>
        <fullName evidence="6">Ketoreductase domain-containing protein</fullName>
    </recommendedName>
</protein>
<evidence type="ECO:0000256" key="1">
    <source>
        <dbReference type="ARBA" id="ARBA00006484"/>
    </source>
</evidence>
<dbReference type="PROSITE" id="PS00061">
    <property type="entry name" value="ADH_SHORT"/>
    <property type="match status" value="1"/>
</dbReference>
<dbReference type="InterPro" id="IPR020904">
    <property type="entry name" value="Sc_DH/Rdtase_CS"/>
</dbReference>
<dbReference type="GO" id="GO:0016616">
    <property type="term" value="F:oxidoreductase activity, acting on the CH-OH group of donors, NAD or NADP as acceptor"/>
    <property type="evidence" value="ECO:0007669"/>
    <property type="project" value="UniProtKB-ARBA"/>
</dbReference>
<dbReference type="SUPFAM" id="SSF51735">
    <property type="entry name" value="NAD(P)-binding Rossmann-fold domains"/>
    <property type="match status" value="1"/>
</dbReference>
<keyword evidence="2" id="KW-0521">NADP</keyword>
<evidence type="ECO:0000313" key="7">
    <source>
        <dbReference type="EMBL" id="TPX48518.1"/>
    </source>
</evidence>
<dbReference type="FunFam" id="3.40.50.720:FF:000047">
    <property type="entry name" value="NADP-dependent L-serine/L-allo-threonine dehydrogenase"/>
    <property type="match status" value="1"/>
</dbReference>
<dbReference type="InterPro" id="IPR002347">
    <property type="entry name" value="SDR_fam"/>
</dbReference>
<organism evidence="7 8">
    <name type="scientific">Chytriomyces confervae</name>
    <dbReference type="NCBI Taxonomy" id="246404"/>
    <lineage>
        <taxon>Eukaryota</taxon>
        <taxon>Fungi</taxon>
        <taxon>Fungi incertae sedis</taxon>
        <taxon>Chytridiomycota</taxon>
        <taxon>Chytridiomycota incertae sedis</taxon>
        <taxon>Chytridiomycetes</taxon>
        <taxon>Chytridiales</taxon>
        <taxon>Chytriomycetaceae</taxon>
        <taxon>Chytriomyces</taxon>
    </lineage>
</organism>